<reference evidence="3 4" key="1">
    <citation type="submission" date="2015-09" db="EMBL/GenBank/DDBJ databases">
        <authorList>
            <consortium name="Pathogen Informatics"/>
        </authorList>
    </citation>
    <scope>NUCLEOTIDE SEQUENCE [LARGE SCALE GENOMIC DNA]</scope>
    <source>
        <strain evidence="3 4">2789STDY5834876</strain>
    </source>
</reference>
<evidence type="ECO:0000313" key="3">
    <source>
        <dbReference type="EMBL" id="CUO31303.1"/>
    </source>
</evidence>
<evidence type="ECO:0000259" key="2">
    <source>
        <dbReference type="Pfam" id="PF03413"/>
    </source>
</evidence>
<gene>
    <name evidence="3" type="ORF">ERS852491_01835</name>
</gene>
<dbReference type="InterPro" id="IPR025711">
    <property type="entry name" value="PepSY"/>
</dbReference>
<dbReference type="AlphaFoldDB" id="A0A174E0M1"/>
<keyword evidence="1" id="KW-0175">Coiled coil</keyword>
<dbReference type="EMBL" id="CYZU01000014">
    <property type="protein sequence ID" value="CUO31303.1"/>
    <property type="molecule type" value="Genomic_DNA"/>
</dbReference>
<evidence type="ECO:0000313" key="4">
    <source>
        <dbReference type="Proteomes" id="UP000095544"/>
    </source>
</evidence>
<sequence length="254" mass="29031">MYLPKGGKKMKIKNGLKVYAAVLCMVSAVLMPGCSKKGIGEEKAKEIAFEDSQTDEKEASRLQVSREKEDGKSVYDVYFMNTESKMEYEYEILADDGTILKAESESTYARQQDAQYKLDIQTQLEEAKALKEGLEEQKQRLEDLLAREEKDLDNEGLQDNLDEVNEELQSVTYHLQDLQTYMENNKDQLIGVNLKEAQELALERVEGAGKDDIVIALEYDDGGYKYEGDIIYGGHKYDFEIHAMTGAFLEWRKE</sequence>
<organism evidence="3 4">
    <name type="scientific">Faecalicatena contorta</name>
    <dbReference type="NCBI Taxonomy" id="39482"/>
    <lineage>
        <taxon>Bacteria</taxon>
        <taxon>Bacillati</taxon>
        <taxon>Bacillota</taxon>
        <taxon>Clostridia</taxon>
        <taxon>Lachnospirales</taxon>
        <taxon>Lachnospiraceae</taxon>
        <taxon>Faecalicatena</taxon>
    </lineage>
</organism>
<dbReference type="OrthoDB" id="2236551at2"/>
<dbReference type="STRING" id="39482.ERS852491_01835"/>
<feature type="domain" description="PepSY" evidence="2">
    <location>
        <begin position="192"/>
        <end position="250"/>
    </location>
</feature>
<proteinExistence type="predicted"/>
<dbReference type="Pfam" id="PF03413">
    <property type="entry name" value="PepSY"/>
    <property type="match status" value="2"/>
</dbReference>
<protein>
    <submittedName>
        <fullName evidence="3">Peptidase propeptide and YPEB domain</fullName>
    </submittedName>
</protein>
<accession>A0A174E0M1</accession>
<dbReference type="Proteomes" id="UP000095544">
    <property type="component" value="Unassembled WGS sequence"/>
</dbReference>
<name>A0A174E0M1_9FIRM</name>
<evidence type="ECO:0000256" key="1">
    <source>
        <dbReference type="SAM" id="Coils"/>
    </source>
</evidence>
<feature type="coiled-coil region" evidence="1">
    <location>
        <begin position="117"/>
        <end position="174"/>
    </location>
</feature>
<feature type="domain" description="PepSY" evidence="2">
    <location>
        <begin position="39"/>
        <end position="103"/>
    </location>
</feature>
<dbReference type="Gene3D" id="3.10.450.40">
    <property type="match status" value="2"/>
</dbReference>